<gene>
    <name evidence="1" type="ORF">T11_8706</name>
</gene>
<protein>
    <submittedName>
        <fullName evidence="1">Uncharacterized protein</fullName>
    </submittedName>
</protein>
<sequence>MEGELVGRKRHVAGKCGQSCLGKVAPGCTKFRWCGFCGMEKAQSRKKACYVVLVKSAVG</sequence>
<keyword evidence="2" id="KW-1185">Reference proteome</keyword>
<evidence type="ECO:0000313" key="2">
    <source>
        <dbReference type="Proteomes" id="UP000055024"/>
    </source>
</evidence>
<dbReference type="Proteomes" id="UP000055024">
    <property type="component" value="Unassembled WGS sequence"/>
</dbReference>
<accession>A0A0V1GDA1</accession>
<evidence type="ECO:0000313" key="1">
    <source>
        <dbReference type="EMBL" id="KRY96156.1"/>
    </source>
</evidence>
<dbReference type="AlphaFoldDB" id="A0A0V1GDA1"/>
<name>A0A0V1GDA1_9BILA</name>
<dbReference type="EMBL" id="JYDP01003095">
    <property type="protein sequence ID" value="KRY96156.1"/>
    <property type="molecule type" value="Genomic_DNA"/>
</dbReference>
<organism evidence="1 2">
    <name type="scientific">Trichinella zimbabwensis</name>
    <dbReference type="NCBI Taxonomy" id="268475"/>
    <lineage>
        <taxon>Eukaryota</taxon>
        <taxon>Metazoa</taxon>
        <taxon>Ecdysozoa</taxon>
        <taxon>Nematoda</taxon>
        <taxon>Enoplea</taxon>
        <taxon>Dorylaimia</taxon>
        <taxon>Trichinellida</taxon>
        <taxon>Trichinellidae</taxon>
        <taxon>Trichinella</taxon>
    </lineage>
</organism>
<comment type="caution">
    <text evidence="1">The sequence shown here is derived from an EMBL/GenBank/DDBJ whole genome shotgun (WGS) entry which is preliminary data.</text>
</comment>
<reference evidence="1 2" key="1">
    <citation type="submission" date="2015-01" db="EMBL/GenBank/DDBJ databases">
        <title>Evolution of Trichinella species and genotypes.</title>
        <authorList>
            <person name="Korhonen P.K."/>
            <person name="Edoardo P."/>
            <person name="Giuseppe L.R."/>
            <person name="Gasser R.B."/>
        </authorList>
    </citation>
    <scope>NUCLEOTIDE SEQUENCE [LARGE SCALE GENOMIC DNA]</scope>
    <source>
        <strain evidence="1">ISS1029</strain>
    </source>
</reference>
<proteinExistence type="predicted"/>